<keyword evidence="6" id="KW-0545">Nucleotide biosynthesis</keyword>
<dbReference type="GO" id="GO:0004798">
    <property type="term" value="F:dTMP kinase activity"/>
    <property type="evidence" value="ECO:0007669"/>
    <property type="project" value="UniProtKB-EC"/>
</dbReference>
<dbReference type="Gene3D" id="3.40.50.300">
    <property type="entry name" value="P-loop containing nucleotide triphosphate hydrolases"/>
    <property type="match status" value="1"/>
</dbReference>
<evidence type="ECO:0000256" key="9">
    <source>
        <dbReference type="ARBA" id="ARBA00022840"/>
    </source>
</evidence>
<keyword evidence="8" id="KW-0418">Kinase</keyword>
<dbReference type="GO" id="GO:0005524">
    <property type="term" value="F:ATP binding"/>
    <property type="evidence" value="ECO:0007669"/>
    <property type="project" value="UniProtKB-KW"/>
</dbReference>
<evidence type="ECO:0000313" key="11">
    <source>
        <dbReference type="EMBL" id="RWS29474.1"/>
    </source>
</evidence>
<evidence type="ECO:0000256" key="1">
    <source>
        <dbReference type="ARBA" id="ARBA00004992"/>
    </source>
</evidence>
<organism evidence="11 12">
    <name type="scientific">Leptotrombidium deliense</name>
    <dbReference type="NCBI Taxonomy" id="299467"/>
    <lineage>
        <taxon>Eukaryota</taxon>
        <taxon>Metazoa</taxon>
        <taxon>Ecdysozoa</taxon>
        <taxon>Arthropoda</taxon>
        <taxon>Chelicerata</taxon>
        <taxon>Arachnida</taxon>
        <taxon>Acari</taxon>
        <taxon>Acariformes</taxon>
        <taxon>Trombidiformes</taxon>
        <taxon>Prostigmata</taxon>
        <taxon>Anystina</taxon>
        <taxon>Parasitengona</taxon>
        <taxon>Trombiculoidea</taxon>
        <taxon>Trombiculidae</taxon>
        <taxon>Leptotrombidium</taxon>
    </lineage>
</organism>
<dbReference type="OrthoDB" id="425602at2759"/>
<dbReference type="VEuPathDB" id="VectorBase:LDEU002564"/>
<keyword evidence="9" id="KW-0067">ATP-binding</keyword>
<dbReference type="EC" id="2.7.4.9" evidence="3"/>
<dbReference type="NCBIfam" id="TIGR00041">
    <property type="entry name" value="DTMP_kinase"/>
    <property type="match status" value="1"/>
</dbReference>
<dbReference type="GO" id="GO:0006233">
    <property type="term" value="P:dTDP biosynthetic process"/>
    <property type="evidence" value="ECO:0007669"/>
    <property type="project" value="InterPro"/>
</dbReference>
<protein>
    <recommendedName>
        <fullName evidence="4">Thymidylate kinase</fullName>
        <ecNumber evidence="3">2.7.4.9</ecNumber>
    </recommendedName>
</protein>
<keyword evidence="5" id="KW-0808">Transferase</keyword>
<dbReference type="PANTHER" id="PTHR10344:SF1">
    <property type="entry name" value="THYMIDYLATE KINASE"/>
    <property type="match status" value="1"/>
</dbReference>
<proteinExistence type="inferred from homology"/>
<dbReference type="InterPro" id="IPR018094">
    <property type="entry name" value="Thymidylate_kinase"/>
</dbReference>
<reference evidence="11 12" key="1">
    <citation type="journal article" date="2018" name="Gigascience">
        <title>Genomes of trombidid mites reveal novel predicted allergens and laterally-transferred genes associated with secondary metabolism.</title>
        <authorList>
            <person name="Dong X."/>
            <person name="Chaisiri K."/>
            <person name="Xia D."/>
            <person name="Armstrong S.D."/>
            <person name="Fang Y."/>
            <person name="Donnelly M.J."/>
            <person name="Kadowaki T."/>
            <person name="McGarry J.W."/>
            <person name="Darby A.C."/>
            <person name="Makepeace B.L."/>
        </authorList>
    </citation>
    <scope>NUCLEOTIDE SEQUENCE [LARGE SCALE GENOMIC DNA]</scope>
    <source>
        <strain evidence="11">UoL-UT</strain>
    </source>
</reference>
<sequence length="243" mass="27528">MKTMCSSLWRAQILSAFSISIRTMTGKVCERGALICVEGVDRVGKSTLAKKLVETLSNEGLEVRYVTFPNRETVIGKVIDEFLKGQKLLDDHSIHLLFSANRWEVRKNIEKQMLSGTTLIVDRYAFSGVAYSAAKNGMNFEWCKSSDIGLPKPDVVLYLTAPETVLSNRSGFGDEIYERNEFQAKVKSIYERLKDETWLTFVNDKSVEEMHSELLVAVKRTIANISGNEIEKLWLPIKKPLNL</sequence>
<dbReference type="InterPro" id="IPR039430">
    <property type="entry name" value="Thymidylate_kin-like_dom"/>
</dbReference>
<dbReference type="InterPro" id="IPR027417">
    <property type="entry name" value="P-loop_NTPase"/>
</dbReference>
<dbReference type="GO" id="GO:0006235">
    <property type="term" value="P:dTTP biosynthetic process"/>
    <property type="evidence" value="ECO:0007669"/>
    <property type="project" value="TreeGrafter"/>
</dbReference>
<dbReference type="FunFam" id="3.40.50.300:FF:000679">
    <property type="entry name" value="Thymidylate kinase"/>
    <property type="match status" value="1"/>
</dbReference>
<dbReference type="GO" id="GO:0004550">
    <property type="term" value="F:nucleoside diphosphate kinase activity"/>
    <property type="evidence" value="ECO:0007669"/>
    <property type="project" value="TreeGrafter"/>
</dbReference>
<dbReference type="GO" id="GO:0006227">
    <property type="term" value="P:dUDP biosynthetic process"/>
    <property type="evidence" value="ECO:0007669"/>
    <property type="project" value="TreeGrafter"/>
</dbReference>
<dbReference type="GO" id="GO:0005829">
    <property type="term" value="C:cytosol"/>
    <property type="evidence" value="ECO:0007669"/>
    <property type="project" value="TreeGrafter"/>
</dbReference>
<dbReference type="CDD" id="cd01672">
    <property type="entry name" value="TMPK"/>
    <property type="match status" value="1"/>
</dbReference>
<evidence type="ECO:0000259" key="10">
    <source>
        <dbReference type="Pfam" id="PF02223"/>
    </source>
</evidence>
<evidence type="ECO:0000256" key="2">
    <source>
        <dbReference type="ARBA" id="ARBA00009776"/>
    </source>
</evidence>
<evidence type="ECO:0000256" key="4">
    <source>
        <dbReference type="ARBA" id="ARBA00017144"/>
    </source>
</evidence>
<comment type="caution">
    <text evidence="11">The sequence shown here is derived from an EMBL/GenBank/DDBJ whole genome shotgun (WGS) entry which is preliminary data.</text>
</comment>
<dbReference type="GO" id="GO:0005634">
    <property type="term" value="C:nucleus"/>
    <property type="evidence" value="ECO:0007669"/>
    <property type="project" value="TreeGrafter"/>
</dbReference>
<name>A0A443SPN2_9ACAR</name>
<dbReference type="InterPro" id="IPR018095">
    <property type="entry name" value="Thymidylate_kin_CS"/>
</dbReference>
<dbReference type="Pfam" id="PF02223">
    <property type="entry name" value="Thymidylate_kin"/>
    <property type="match status" value="1"/>
</dbReference>
<evidence type="ECO:0000256" key="6">
    <source>
        <dbReference type="ARBA" id="ARBA00022727"/>
    </source>
</evidence>
<evidence type="ECO:0000256" key="8">
    <source>
        <dbReference type="ARBA" id="ARBA00022777"/>
    </source>
</evidence>
<dbReference type="PROSITE" id="PS01331">
    <property type="entry name" value="THYMIDYLATE_KINASE"/>
    <property type="match status" value="1"/>
</dbReference>
<dbReference type="SUPFAM" id="SSF52540">
    <property type="entry name" value="P-loop containing nucleoside triphosphate hydrolases"/>
    <property type="match status" value="1"/>
</dbReference>
<keyword evidence="12" id="KW-1185">Reference proteome</keyword>
<evidence type="ECO:0000256" key="7">
    <source>
        <dbReference type="ARBA" id="ARBA00022741"/>
    </source>
</evidence>
<accession>A0A443SPN2</accession>
<evidence type="ECO:0000256" key="5">
    <source>
        <dbReference type="ARBA" id="ARBA00022679"/>
    </source>
</evidence>
<comment type="pathway">
    <text evidence="1">Pyrimidine metabolism; dTTP biosynthesis.</text>
</comment>
<gene>
    <name evidence="11" type="ORF">B4U80_06495</name>
</gene>
<feature type="domain" description="Thymidylate kinase-like" evidence="10">
    <location>
        <begin position="37"/>
        <end position="213"/>
    </location>
</feature>
<dbReference type="GO" id="GO:0005739">
    <property type="term" value="C:mitochondrion"/>
    <property type="evidence" value="ECO:0007669"/>
    <property type="project" value="TreeGrafter"/>
</dbReference>
<dbReference type="PANTHER" id="PTHR10344">
    <property type="entry name" value="THYMIDYLATE KINASE"/>
    <property type="match status" value="1"/>
</dbReference>
<dbReference type="EMBL" id="NCKV01000900">
    <property type="protein sequence ID" value="RWS29474.1"/>
    <property type="molecule type" value="Genomic_DNA"/>
</dbReference>
<evidence type="ECO:0000256" key="3">
    <source>
        <dbReference type="ARBA" id="ARBA00012980"/>
    </source>
</evidence>
<dbReference type="Proteomes" id="UP000288716">
    <property type="component" value="Unassembled WGS sequence"/>
</dbReference>
<evidence type="ECO:0000313" key="12">
    <source>
        <dbReference type="Proteomes" id="UP000288716"/>
    </source>
</evidence>
<dbReference type="HAMAP" id="MF_00165">
    <property type="entry name" value="Thymidylate_kinase"/>
    <property type="match status" value="1"/>
</dbReference>
<keyword evidence="7" id="KW-0547">Nucleotide-binding</keyword>
<comment type="similarity">
    <text evidence="2">Belongs to the thymidylate kinase family.</text>
</comment>
<dbReference type="AlphaFoldDB" id="A0A443SPN2"/>
<dbReference type="STRING" id="299467.A0A443SPN2"/>